<dbReference type="Gramene" id="BGIOSGA028238-TA">
    <property type="protein sequence ID" value="BGIOSGA028238-PA"/>
    <property type="gene ID" value="BGIOSGA028238"/>
</dbReference>
<organism evidence="2 3">
    <name type="scientific">Oryza sativa subsp. indica</name>
    <name type="common">Rice</name>
    <dbReference type="NCBI Taxonomy" id="39946"/>
    <lineage>
        <taxon>Eukaryota</taxon>
        <taxon>Viridiplantae</taxon>
        <taxon>Streptophyta</taxon>
        <taxon>Embryophyta</taxon>
        <taxon>Tracheophyta</taxon>
        <taxon>Spermatophyta</taxon>
        <taxon>Magnoliopsida</taxon>
        <taxon>Liliopsida</taxon>
        <taxon>Poales</taxon>
        <taxon>Poaceae</taxon>
        <taxon>BOP clade</taxon>
        <taxon>Oryzoideae</taxon>
        <taxon>Oryzeae</taxon>
        <taxon>Oryzinae</taxon>
        <taxon>Oryza</taxon>
        <taxon>Oryza sativa</taxon>
    </lineage>
</organism>
<dbReference type="AlphaFoldDB" id="B8BC66"/>
<accession>B8BC66</accession>
<name>B8BC66_ORYSI</name>
<evidence type="ECO:0000313" key="3">
    <source>
        <dbReference type="Proteomes" id="UP000007015"/>
    </source>
</evidence>
<feature type="region of interest" description="Disordered" evidence="1">
    <location>
        <begin position="43"/>
        <end position="85"/>
    </location>
</feature>
<evidence type="ECO:0000313" key="2">
    <source>
        <dbReference type="EMBL" id="EEC83144.1"/>
    </source>
</evidence>
<proteinExistence type="predicted"/>
<evidence type="ECO:0000256" key="1">
    <source>
        <dbReference type="SAM" id="MobiDB-lite"/>
    </source>
</evidence>
<gene>
    <name evidence="2" type="ORF">OsI_28333</name>
</gene>
<dbReference type="EMBL" id="CM000133">
    <property type="protein sequence ID" value="EEC83144.1"/>
    <property type="molecule type" value="Genomic_DNA"/>
</dbReference>
<protein>
    <submittedName>
        <fullName evidence="2">Uncharacterized protein</fullName>
    </submittedName>
</protein>
<sequence length="182" mass="19475">MDSVRAKARRADPTLALEAGAYPVPGLHGGSAARAPSIWRELKPHAVRPQPSPMLRRTTHRHDQDPPGASADGCSPPDVGQQRHRRRCAEHVMNAVGKFAVMCRKEGIKQLGVVLHMQPKPVHQPECNNVASVDTGMSNPAARADSSHCIPGRKAMSSISLSFSGLTGESSAGDFKIVGYCQ</sequence>
<dbReference type="HOGENOM" id="CLU_1484359_0_0_1"/>
<keyword evidence="3" id="KW-1185">Reference proteome</keyword>
<dbReference type="Proteomes" id="UP000007015">
    <property type="component" value="Chromosome 8"/>
</dbReference>
<reference evidence="2 3" key="1">
    <citation type="journal article" date="2005" name="PLoS Biol.">
        <title>The genomes of Oryza sativa: a history of duplications.</title>
        <authorList>
            <person name="Yu J."/>
            <person name="Wang J."/>
            <person name="Lin W."/>
            <person name="Li S."/>
            <person name="Li H."/>
            <person name="Zhou J."/>
            <person name="Ni P."/>
            <person name="Dong W."/>
            <person name="Hu S."/>
            <person name="Zeng C."/>
            <person name="Zhang J."/>
            <person name="Zhang Y."/>
            <person name="Li R."/>
            <person name="Xu Z."/>
            <person name="Li S."/>
            <person name="Li X."/>
            <person name="Zheng H."/>
            <person name="Cong L."/>
            <person name="Lin L."/>
            <person name="Yin J."/>
            <person name="Geng J."/>
            <person name="Li G."/>
            <person name="Shi J."/>
            <person name="Liu J."/>
            <person name="Lv H."/>
            <person name="Li J."/>
            <person name="Wang J."/>
            <person name="Deng Y."/>
            <person name="Ran L."/>
            <person name="Shi X."/>
            <person name="Wang X."/>
            <person name="Wu Q."/>
            <person name="Li C."/>
            <person name="Ren X."/>
            <person name="Wang J."/>
            <person name="Wang X."/>
            <person name="Li D."/>
            <person name="Liu D."/>
            <person name="Zhang X."/>
            <person name="Ji Z."/>
            <person name="Zhao W."/>
            <person name="Sun Y."/>
            <person name="Zhang Z."/>
            <person name="Bao J."/>
            <person name="Han Y."/>
            <person name="Dong L."/>
            <person name="Ji J."/>
            <person name="Chen P."/>
            <person name="Wu S."/>
            <person name="Liu J."/>
            <person name="Xiao Y."/>
            <person name="Bu D."/>
            <person name="Tan J."/>
            <person name="Yang L."/>
            <person name="Ye C."/>
            <person name="Zhang J."/>
            <person name="Xu J."/>
            <person name="Zhou Y."/>
            <person name="Yu Y."/>
            <person name="Zhang B."/>
            <person name="Zhuang S."/>
            <person name="Wei H."/>
            <person name="Liu B."/>
            <person name="Lei M."/>
            <person name="Yu H."/>
            <person name="Li Y."/>
            <person name="Xu H."/>
            <person name="Wei S."/>
            <person name="He X."/>
            <person name="Fang L."/>
            <person name="Zhang Z."/>
            <person name="Zhang Y."/>
            <person name="Huang X."/>
            <person name="Su Z."/>
            <person name="Tong W."/>
            <person name="Li J."/>
            <person name="Tong Z."/>
            <person name="Li S."/>
            <person name="Ye J."/>
            <person name="Wang L."/>
            <person name="Fang L."/>
            <person name="Lei T."/>
            <person name="Chen C."/>
            <person name="Chen H."/>
            <person name="Xu Z."/>
            <person name="Li H."/>
            <person name="Huang H."/>
            <person name="Zhang F."/>
            <person name="Xu H."/>
            <person name="Li N."/>
            <person name="Zhao C."/>
            <person name="Li S."/>
            <person name="Dong L."/>
            <person name="Huang Y."/>
            <person name="Li L."/>
            <person name="Xi Y."/>
            <person name="Qi Q."/>
            <person name="Li W."/>
            <person name="Zhang B."/>
            <person name="Hu W."/>
            <person name="Zhang Y."/>
            <person name="Tian X."/>
            <person name="Jiao Y."/>
            <person name="Liang X."/>
            <person name="Jin J."/>
            <person name="Gao L."/>
            <person name="Zheng W."/>
            <person name="Hao B."/>
            <person name="Liu S."/>
            <person name="Wang W."/>
            <person name="Yuan L."/>
            <person name="Cao M."/>
            <person name="McDermott J."/>
            <person name="Samudrala R."/>
            <person name="Wang J."/>
            <person name="Wong G.K."/>
            <person name="Yang H."/>
        </authorList>
    </citation>
    <scope>NUCLEOTIDE SEQUENCE [LARGE SCALE GENOMIC DNA]</scope>
    <source>
        <strain evidence="3">cv. 93-11</strain>
    </source>
</reference>